<feature type="chain" id="PRO_5042110244" description="Non-specific lipid-transfer protein" evidence="5">
    <location>
        <begin position="22"/>
        <end position="114"/>
    </location>
</feature>
<comment type="function">
    <text evidence="4">Plant non-specific lipid-transfer proteins transfer phospholipids as well as galactolipids across membranes. May play a role in wax or cutin deposition in the cell walls of expanding epidermal cells and certain secretory tissues.</text>
</comment>
<evidence type="ECO:0000256" key="3">
    <source>
        <dbReference type="ARBA" id="ARBA00023121"/>
    </source>
</evidence>
<name>A0AAD1Z311_9LAMI</name>
<dbReference type="SUPFAM" id="SSF47699">
    <property type="entry name" value="Bifunctional inhibitor/lipid-transfer protein/seed storage 2S albumin"/>
    <property type="match status" value="1"/>
</dbReference>
<gene>
    <name evidence="7" type="ORF">FPE_LOCUS9339</name>
</gene>
<evidence type="ECO:0000313" key="7">
    <source>
        <dbReference type="EMBL" id="CAI9761909.1"/>
    </source>
</evidence>
<keyword evidence="5" id="KW-0732">Signal</keyword>
<organism evidence="7 8">
    <name type="scientific">Fraxinus pennsylvanica</name>
    <dbReference type="NCBI Taxonomy" id="56036"/>
    <lineage>
        <taxon>Eukaryota</taxon>
        <taxon>Viridiplantae</taxon>
        <taxon>Streptophyta</taxon>
        <taxon>Embryophyta</taxon>
        <taxon>Tracheophyta</taxon>
        <taxon>Spermatophyta</taxon>
        <taxon>Magnoliopsida</taxon>
        <taxon>eudicotyledons</taxon>
        <taxon>Gunneridae</taxon>
        <taxon>Pentapetalae</taxon>
        <taxon>asterids</taxon>
        <taxon>lamiids</taxon>
        <taxon>Lamiales</taxon>
        <taxon>Oleaceae</taxon>
        <taxon>Oleeae</taxon>
        <taxon>Fraxinus</taxon>
    </lineage>
</organism>
<evidence type="ECO:0000313" key="8">
    <source>
        <dbReference type="Proteomes" id="UP000834106"/>
    </source>
</evidence>
<evidence type="ECO:0000259" key="6">
    <source>
        <dbReference type="SMART" id="SM00499"/>
    </source>
</evidence>
<dbReference type="GO" id="GO:0008289">
    <property type="term" value="F:lipid binding"/>
    <property type="evidence" value="ECO:0007669"/>
    <property type="project" value="UniProtKB-KW"/>
</dbReference>
<dbReference type="InterPro" id="IPR016140">
    <property type="entry name" value="Bifunc_inhib/LTP/seed_store"/>
</dbReference>
<proteinExistence type="inferred from homology"/>
<sequence length="114" mass="11846">MIKILYLVVVIAVVVAPHAEAAISCGTVASTLSPCLNYVMYGGHQVPPKCCANIKSLYGMAKTTTDRQSVCTCLHTVAASASAASIKNAAGLPSKCGVRIPYKISPSMDCSKVQ</sequence>
<evidence type="ECO:0000256" key="2">
    <source>
        <dbReference type="ARBA" id="ARBA00022448"/>
    </source>
</evidence>
<dbReference type="CDD" id="cd01960">
    <property type="entry name" value="nsLTP1"/>
    <property type="match status" value="1"/>
</dbReference>
<dbReference type="Pfam" id="PF00234">
    <property type="entry name" value="Tryp_alpha_amyl"/>
    <property type="match status" value="1"/>
</dbReference>
<dbReference type="EMBL" id="OU503040">
    <property type="protein sequence ID" value="CAI9761909.1"/>
    <property type="molecule type" value="Genomic_DNA"/>
</dbReference>
<dbReference type="PROSITE" id="PS00597">
    <property type="entry name" value="PLANT_LTP"/>
    <property type="match status" value="1"/>
</dbReference>
<dbReference type="PANTHER" id="PTHR33076">
    <property type="entry name" value="NON-SPECIFIC LIPID-TRANSFER PROTEIN 2-RELATED"/>
    <property type="match status" value="1"/>
</dbReference>
<feature type="signal peptide" evidence="5">
    <location>
        <begin position="1"/>
        <end position="21"/>
    </location>
</feature>
<evidence type="ECO:0000256" key="5">
    <source>
        <dbReference type="SAM" id="SignalP"/>
    </source>
</evidence>
<dbReference type="Gene3D" id="1.10.110.10">
    <property type="entry name" value="Plant lipid-transfer and hydrophobic proteins"/>
    <property type="match status" value="1"/>
</dbReference>
<feature type="domain" description="Bifunctional inhibitor/plant lipid transfer protein/seed storage helical" evidence="6">
    <location>
        <begin position="25"/>
        <end position="110"/>
    </location>
</feature>
<dbReference type="InterPro" id="IPR036312">
    <property type="entry name" value="Bifun_inhib/LTP/seed_sf"/>
</dbReference>
<accession>A0AAD1Z311</accession>
<dbReference type="GO" id="GO:0006869">
    <property type="term" value="P:lipid transport"/>
    <property type="evidence" value="ECO:0007669"/>
    <property type="project" value="InterPro"/>
</dbReference>
<reference evidence="7" key="1">
    <citation type="submission" date="2023-05" db="EMBL/GenBank/DDBJ databases">
        <authorList>
            <person name="Huff M."/>
        </authorList>
    </citation>
    <scope>NUCLEOTIDE SEQUENCE</scope>
</reference>
<keyword evidence="8" id="KW-1185">Reference proteome</keyword>
<dbReference type="Proteomes" id="UP000834106">
    <property type="component" value="Chromosome 5"/>
</dbReference>
<dbReference type="SMART" id="SM00499">
    <property type="entry name" value="AAI"/>
    <property type="match status" value="1"/>
</dbReference>
<keyword evidence="3 4" id="KW-0446">Lipid-binding</keyword>
<protein>
    <recommendedName>
        <fullName evidence="4">Non-specific lipid-transfer protein</fullName>
    </recommendedName>
</protein>
<evidence type="ECO:0000256" key="1">
    <source>
        <dbReference type="ARBA" id="ARBA00009748"/>
    </source>
</evidence>
<evidence type="ECO:0000256" key="4">
    <source>
        <dbReference type="RuleBase" id="RU000628"/>
    </source>
</evidence>
<comment type="similarity">
    <text evidence="1 4">Belongs to the plant LTP family.</text>
</comment>
<keyword evidence="2 4" id="KW-0813">Transport</keyword>
<dbReference type="InterPro" id="IPR000528">
    <property type="entry name" value="Plant_nsLTP"/>
</dbReference>
<dbReference type="AlphaFoldDB" id="A0AAD1Z311"/>
<dbReference type="PRINTS" id="PR00382">
    <property type="entry name" value="LIPIDTRNSFER"/>
</dbReference>